<organism evidence="1 2">
    <name type="scientific">Mesonia algae</name>
    <dbReference type="NCBI Taxonomy" id="213248"/>
    <lineage>
        <taxon>Bacteria</taxon>
        <taxon>Pseudomonadati</taxon>
        <taxon>Bacteroidota</taxon>
        <taxon>Flavobacteriia</taxon>
        <taxon>Flavobacteriales</taxon>
        <taxon>Flavobacteriaceae</taxon>
        <taxon>Mesonia</taxon>
    </lineage>
</organism>
<accession>A0A2W7ISV0</accession>
<comment type="caution">
    <text evidence="1">The sequence shown here is derived from an EMBL/GenBank/DDBJ whole genome shotgun (WGS) entry which is preliminary data.</text>
</comment>
<name>A0A2W7ISV0_9FLAO</name>
<reference evidence="1 2" key="1">
    <citation type="submission" date="2018-06" db="EMBL/GenBank/DDBJ databases">
        <title>Genomic Encyclopedia of Archaeal and Bacterial Type Strains, Phase II (KMG-II): from individual species to whole genera.</title>
        <authorList>
            <person name="Goeker M."/>
        </authorList>
    </citation>
    <scope>NUCLEOTIDE SEQUENCE [LARGE SCALE GENOMIC DNA]</scope>
    <source>
        <strain evidence="1 2">DSM 15361</strain>
    </source>
</reference>
<dbReference type="RefSeq" id="WP_111540743.1">
    <property type="nucleotide sequence ID" value="NZ_QKYV01000003.1"/>
</dbReference>
<gene>
    <name evidence="1" type="ORF">LX95_01426</name>
</gene>
<dbReference type="EMBL" id="QKYV01000003">
    <property type="protein sequence ID" value="PZW41743.1"/>
    <property type="molecule type" value="Genomic_DNA"/>
</dbReference>
<keyword evidence="2" id="KW-1185">Reference proteome</keyword>
<protein>
    <submittedName>
        <fullName evidence="1">Uncharacterized protein</fullName>
    </submittedName>
</protein>
<evidence type="ECO:0000313" key="1">
    <source>
        <dbReference type="EMBL" id="PZW41743.1"/>
    </source>
</evidence>
<evidence type="ECO:0000313" key="2">
    <source>
        <dbReference type="Proteomes" id="UP000249542"/>
    </source>
</evidence>
<dbReference type="AlphaFoldDB" id="A0A2W7ISV0"/>
<dbReference type="Proteomes" id="UP000249542">
    <property type="component" value="Unassembled WGS sequence"/>
</dbReference>
<sequence>MSIKYFYIPSIKPKLSLKESINFLEKNNCIYIEHLRLKKDELRENRFNRKKGISVRNALSIRSEYKIIGYSKTEKSYKIYWVEITLWWYIIFEFLIDDTIRKRRELRSIEETDLETLKNLRKNYEVKIVNITDYCPACKLSILPNDLECKNCGLSFIR</sequence>
<proteinExistence type="predicted"/>